<sequence>MRLVARRYAVWIAAIALAAVLAALWMRWGAAIFASSLGGMVC</sequence>
<dbReference type="EMBL" id="JAOVZO020000015">
    <property type="protein sequence ID" value="MDC8013032.1"/>
    <property type="molecule type" value="Genomic_DNA"/>
</dbReference>
<dbReference type="AlphaFoldDB" id="A0A9X4BJ99"/>
<proteinExistence type="predicted"/>
<name>A0A9X4BJ99_9GAMM</name>
<reference evidence="1" key="1">
    <citation type="submission" date="2023-02" db="EMBL/GenBank/DDBJ databases">
        <title>Tahibacter soli sp. nov. isolated from soil.</title>
        <authorList>
            <person name="Baek J.H."/>
            <person name="Lee J.K."/>
            <person name="Choi D.G."/>
            <person name="Jeon C.O."/>
        </authorList>
    </citation>
    <scope>NUCLEOTIDE SEQUENCE</scope>
    <source>
        <strain evidence="1">BL</strain>
    </source>
</reference>
<evidence type="ECO:0000313" key="2">
    <source>
        <dbReference type="Proteomes" id="UP001139971"/>
    </source>
</evidence>
<dbReference type="RefSeq" id="WP_263544721.1">
    <property type="nucleotide sequence ID" value="NZ_JAOVZO020000015.1"/>
</dbReference>
<dbReference type="Proteomes" id="UP001139971">
    <property type="component" value="Unassembled WGS sequence"/>
</dbReference>
<accession>A0A9X4BJ99</accession>
<comment type="caution">
    <text evidence="1">The sequence shown here is derived from an EMBL/GenBank/DDBJ whole genome shotgun (WGS) entry which is preliminary data.</text>
</comment>
<organism evidence="1 2">
    <name type="scientific">Tahibacter soli</name>
    <dbReference type="NCBI Taxonomy" id="2983605"/>
    <lineage>
        <taxon>Bacteria</taxon>
        <taxon>Pseudomonadati</taxon>
        <taxon>Pseudomonadota</taxon>
        <taxon>Gammaproteobacteria</taxon>
        <taxon>Lysobacterales</taxon>
        <taxon>Rhodanobacteraceae</taxon>
        <taxon>Tahibacter</taxon>
    </lineage>
</organism>
<evidence type="ECO:0000313" key="1">
    <source>
        <dbReference type="EMBL" id="MDC8013032.1"/>
    </source>
</evidence>
<keyword evidence="2" id="KW-1185">Reference proteome</keyword>
<gene>
    <name evidence="1" type="ORF">OD750_010795</name>
</gene>
<protein>
    <submittedName>
        <fullName evidence="1">Uncharacterized protein</fullName>
    </submittedName>
</protein>